<keyword evidence="5" id="KW-0547">Nucleotide-binding</keyword>
<evidence type="ECO:0000313" key="13">
    <source>
        <dbReference type="Proteomes" id="UP000681343"/>
    </source>
</evidence>
<dbReference type="GO" id="GO:0016887">
    <property type="term" value="F:ATP hydrolysis activity"/>
    <property type="evidence" value="ECO:0007669"/>
    <property type="project" value="TreeGrafter"/>
</dbReference>
<dbReference type="Proteomes" id="UP000681343">
    <property type="component" value="Chromosome"/>
</dbReference>
<reference evidence="12" key="1">
    <citation type="submission" date="2020-09" db="EMBL/GenBank/DDBJ databases">
        <title>New species isolated from human feces.</title>
        <authorList>
            <person name="Kitahara M."/>
            <person name="Shigeno Y."/>
            <person name="Shime M."/>
            <person name="Matsumoto Y."/>
            <person name="Nakamura S."/>
            <person name="Motooka D."/>
            <person name="Fukuoka S."/>
            <person name="Nishikawa H."/>
            <person name="Benno Y."/>
        </authorList>
    </citation>
    <scope>NUCLEOTIDE SEQUENCE</scope>
    <source>
        <strain evidence="12">MM35</strain>
    </source>
</reference>
<dbReference type="InterPro" id="IPR054712">
    <property type="entry name" value="Cas3-like_dom"/>
</dbReference>
<dbReference type="Pfam" id="PF01966">
    <property type="entry name" value="HD"/>
    <property type="match status" value="1"/>
</dbReference>
<keyword evidence="7" id="KW-0347">Helicase</keyword>
<dbReference type="InterPro" id="IPR052511">
    <property type="entry name" value="ATP-dep_Helicase"/>
</dbReference>
<sequence>MDYYAHISDDGRRQMIAEHLSGTAALCRSFAGEFGAEAEGELMGLAHDIGKCTDGFQKRLLEGGPIVDHATAGAVACARLLRTCAAACVAGHHSGLPDFGNPRTDQAGDATLYGRLKKGLEERYLDRCGESGVALPRIPPETPERDLWKLSFRTRMLYSCLVDADFLDTERFMNGEQGRGGYDDLPTLLKRLEAYIALWQNPKTELNHLRCKMLNTCIEAGCKPKGIYTLTVPTGGGKTVTSLAFALRHAVTHGMKRVIYIIPYTSIIEQNAEVFRNILGGGNVLEHHSGIEFDLSDGASPEEIRRALASENWDMPVVVTTAARFFDSLYANRSSKCRKLHNLANSVIIFDEAQMLPLCHLRPCVAAMASLAEYVGSTLVLCTATQPSLSDLLRTYAPGHTVMELCPQTEEIYDRFRRVTFRQAGVLEDDALTERLSNHRQVLCVVNSRRAAQRIFDRLPKEGCFHLSTLMIPTQRQAILEEIRQRLKDGEPCRVVSTSLIEAGVDVDFPTVYRELAGLDSILQAAGRCNREGKRAADESIVTVFERTELPPLLFRTAVGATRHALDGGRDPAAQETMQRYFRELRTLSGETLDKYGVVKALEMGISGYSLPLRTVAEHFHFIDENTYTVYVPVGEGAALIEQLREGKCSKNLYRKLGRYAVSVYDQHFKALYAAGALLTARDIPALDEDSAILADLTLYDERTGLALEPETGRADLI</sequence>
<dbReference type="InterPro" id="IPR027417">
    <property type="entry name" value="P-loop_NTPase"/>
</dbReference>
<keyword evidence="4" id="KW-0479">Metal-binding</keyword>
<dbReference type="Gene3D" id="3.40.50.300">
    <property type="entry name" value="P-loop containing nucleotide triphosphate hydrolases"/>
    <property type="match status" value="2"/>
</dbReference>
<dbReference type="CDD" id="cd17930">
    <property type="entry name" value="DEXHc_cas3"/>
    <property type="match status" value="1"/>
</dbReference>
<dbReference type="SUPFAM" id="SSF52540">
    <property type="entry name" value="P-loop containing nucleoside triphosphate hydrolases"/>
    <property type="match status" value="1"/>
</dbReference>
<dbReference type="GO" id="GO:0004518">
    <property type="term" value="F:nuclease activity"/>
    <property type="evidence" value="ECO:0007669"/>
    <property type="project" value="UniProtKB-KW"/>
</dbReference>
<feature type="domain" description="HD Cas3-type" evidence="11">
    <location>
        <begin position="9"/>
        <end position="167"/>
    </location>
</feature>
<evidence type="ECO:0000313" key="12">
    <source>
        <dbReference type="EMBL" id="BCK78440.1"/>
    </source>
</evidence>
<dbReference type="NCBIfam" id="TIGR01587">
    <property type="entry name" value="cas3_core"/>
    <property type="match status" value="1"/>
</dbReference>
<dbReference type="InterPro" id="IPR006483">
    <property type="entry name" value="CRISPR-assoc_Cas3_HD"/>
</dbReference>
<dbReference type="InterPro" id="IPR038257">
    <property type="entry name" value="CRISPR-assoc_Cas3_HD_sf"/>
</dbReference>
<organism evidence="12 13">
    <name type="scientific">Vescimonas fastidiosa</name>
    <dbReference type="NCBI Taxonomy" id="2714353"/>
    <lineage>
        <taxon>Bacteria</taxon>
        <taxon>Bacillati</taxon>
        <taxon>Bacillota</taxon>
        <taxon>Clostridia</taxon>
        <taxon>Eubacteriales</taxon>
        <taxon>Oscillospiraceae</taxon>
        <taxon>Vescimonas</taxon>
    </lineage>
</organism>
<dbReference type="PANTHER" id="PTHR47962">
    <property type="entry name" value="ATP-DEPENDENT HELICASE LHR-RELATED-RELATED"/>
    <property type="match status" value="1"/>
</dbReference>
<evidence type="ECO:0000256" key="9">
    <source>
        <dbReference type="ARBA" id="ARBA00023118"/>
    </source>
</evidence>
<evidence type="ECO:0000256" key="6">
    <source>
        <dbReference type="ARBA" id="ARBA00022801"/>
    </source>
</evidence>
<dbReference type="GO" id="GO:0005524">
    <property type="term" value="F:ATP binding"/>
    <property type="evidence" value="ECO:0007669"/>
    <property type="project" value="UniProtKB-KW"/>
</dbReference>
<evidence type="ECO:0000256" key="3">
    <source>
        <dbReference type="ARBA" id="ARBA00022722"/>
    </source>
</evidence>
<dbReference type="GO" id="GO:0004386">
    <property type="term" value="F:helicase activity"/>
    <property type="evidence" value="ECO:0007669"/>
    <property type="project" value="UniProtKB-KW"/>
</dbReference>
<feature type="domain" description="Helicase ATP-binding" evidence="10">
    <location>
        <begin position="219"/>
        <end position="404"/>
    </location>
</feature>
<dbReference type="InterPro" id="IPR006674">
    <property type="entry name" value="HD_domain"/>
</dbReference>
<dbReference type="Gene3D" id="1.10.3210.30">
    <property type="match status" value="1"/>
</dbReference>
<dbReference type="CDD" id="cd09641">
    <property type="entry name" value="Cas3''_I"/>
    <property type="match status" value="1"/>
</dbReference>
<evidence type="ECO:0000256" key="1">
    <source>
        <dbReference type="ARBA" id="ARBA00006847"/>
    </source>
</evidence>
<keyword evidence="13" id="KW-1185">Reference proteome</keyword>
<dbReference type="PROSITE" id="PS51643">
    <property type="entry name" value="HD_CAS3"/>
    <property type="match status" value="1"/>
</dbReference>
<protein>
    <submittedName>
        <fullName evidence="12">CRISPR-associated helicase/endonuclease Cas3</fullName>
    </submittedName>
</protein>
<dbReference type="GO" id="GO:0046872">
    <property type="term" value="F:metal ion binding"/>
    <property type="evidence" value="ECO:0007669"/>
    <property type="project" value="UniProtKB-KW"/>
</dbReference>
<dbReference type="KEGG" id="vfa:MM35RIKEN_06320"/>
<dbReference type="PANTHER" id="PTHR47962:SF5">
    <property type="entry name" value="ATP-DEPENDENT HELICASE LHR-RELATED"/>
    <property type="match status" value="1"/>
</dbReference>
<comment type="similarity">
    <text evidence="2">In the central section; belongs to the CRISPR-associated helicase Cas3 family.</text>
</comment>
<dbReference type="Pfam" id="PF00270">
    <property type="entry name" value="DEAD"/>
    <property type="match status" value="1"/>
</dbReference>
<dbReference type="SUPFAM" id="SSF109604">
    <property type="entry name" value="HD-domain/PDEase-like"/>
    <property type="match status" value="1"/>
</dbReference>
<evidence type="ECO:0000256" key="7">
    <source>
        <dbReference type="ARBA" id="ARBA00022806"/>
    </source>
</evidence>
<dbReference type="InterPro" id="IPR014001">
    <property type="entry name" value="Helicase_ATP-bd"/>
</dbReference>
<keyword evidence="9" id="KW-0051">Antiviral defense</keyword>
<dbReference type="SMART" id="SM00487">
    <property type="entry name" value="DEXDc"/>
    <property type="match status" value="1"/>
</dbReference>
<dbReference type="RefSeq" id="WP_212819230.1">
    <property type="nucleotide sequence ID" value="NZ_AP023415.1"/>
</dbReference>
<evidence type="ECO:0000256" key="2">
    <source>
        <dbReference type="ARBA" id="ARBA00009046"/>
    </source>
</evidence>
<comment type="similarity">
    <text evidence="1">In the N-terminal section; belongs to the CRISPR-associated nuclease Cas3-HD family.</text>
</comment>
<keyword evidence="8" id="KW-0067">ATP-binding</keyword>
<evidence type="ECO:0000259" key="11">
    <source>
        <dbReference type="PROSITE" id="PS51643"/>
    </source>
</evidence>
<dbReference type="EMBL" id="AP023415">
    <property type="protein sequence ID" value="BCK78440.1"/>
    <property type="molecule type" value="Genomic_DNA"/>
</dbReference>
<dbReference type="PROSITE" id="PS51192">
    <property type="entry name" value="HELICASE_ATP_BIND_1"/>
    <property type="match status" value="1"/>
</dbReference>
<evidence type="ECO:0000256" key="5">
    <source>
        <dbReference type="ARBA" id="ARBA00022741"/>
    </source>
</evidence>
<dbReference type="GO" id="GO:0051607">
    <property type="term" value="P:defense response to virus"/>
    <property type="evidence" value="ECO:0007669"/>
    <property type="project" value="UniProtKB-KW"/>
</dbReference>
<evidence type="ECO:0000256" key="4">
    <source>
        <dbReference type="ARBA" id="ARBA00022723"/>
    </source>
</evidence>
<dbReference type="NCBIfam" id="TIGR01596">
    <property type="entry name" value="cas3_HD"/>
    <property type="match status" value="1"/>
</dbReference>
<gene>
    <name evidence="12" type="primary">cas3</name>
    <name evidence="12" type="ORF">MM35RIKEN_06320</name>
</gene>
<dbReference type="InterPro" id="IPR006474">
    <property type="entry name" value="Helicase_Cas3_CRISPR-ass_core"/>
</dbReference>
<proteinExistence type="inferred from homology"/>
<evidence type="ECO:0000256" key="8">
    <source>
        <dbReference type="ARBA" id="ARBA00022840"/>
    </source>
</evidence>
<dbReference type="GO" id="GO:0003677">
    <property type="term" value="F:DNA binding"/>
    <property type="evidence" value="ECO:0007669"/>
    <property type="project" value="TreeGrafter"/>
</dbReference>
<dbReference type="Pfam" id="PF22590">
    <property type="entry name" value="Cas3-like_C_2"/>
    <property type="match status" value="1"/>
</dbReference>
<accession>A0A810PR36</accession>
<evidence type="ECO:0000259" key="10">
    <source>
        <dbReference type="PROSITE" id="PS51192"/>
    </source>
</evidence>
<dbReference type="InterPro" id="IPR011545">
    <property type="entry name" value="DEAD/DEAH_box_helicase_dom"/>
</dbReference>
<keyword evidence="3" id="KW-0540">Nuclease</keyword>
<dbReference type="AlphaFoldDB" id="A0A810PR36"/>
<keyword evidence="6" id="KW-0378">Hydrolase</keyword>
<name>A0A810PR36_9FIRM</name>